<accession>A0A7G9S7P5</accession>
<name>A0A7G9S7P5_9MICO</name>
<dbReference type="Proteomes" id="UP000515934">
    <property type="component" value="Chromosome"/>
</dbReference>
<keyword evidence="3" id="KW-1185">Reference proteome</keyword>
<dbReference type="Gene3D" id="2.120.10.30">
    <property type="entry name" value="TolB, C-terminal domain"/>
    <property type="match status" value="1"/>
</dbReference>
<sequence length="408" mass="42649">MSRWQDRRALTVSGAALVAALSLALVAGCSGGTGGGLYGPRVAPPQNEEEVPGLGTVEVIAEGLEVPWSVALVPADNTGDEGSEDFTALVSERDTARILEIEGGANSDRTTREVARIDGVTPRGEGGLLGIAVHEGYLYAYFTAADGNRVERFALEGDPGELTLGDPQVIIDEIPAAGNHNGGRIAFGPDGMLYVTAGDAGDAGLAQDPDSLAGKILRLTPEGDVPPDNPSNGSPVFTLGHRNPQGIAWASDGTMIASEFGQNTWDELNVIDAGNNYGWPEVEGIGDEVGFVDPVQQWATSEASPSGIATAGDTVFVANLRGERLRAVPLADLGTSTEYFVGENGRLRDVVVAPDGALWVLTNNTDGRGSPRDGDDRILRIELEGSDVTHSGDRIDRWAGALDRRVAA</sequence>
<dbReference type="InterPro" id="IPR011041">
    <property type="entry name" value="Quinoprot_gluc/sorb_DH_b-prop"/>
</dbReference>
<gene>
    <name evidence="2" type="ORF">H9L06_03425</name>
</gene>
<dbReference type="InterPro" id="IPR012938">
    <property type="entry name" value="Glc/Sorbosone_DH"/>
</dbReference>
<feature type="domain" description="Glucose/Sorbosone dehydrogenase" evidence="1">
    <location>
        <begin position="65"/>
        <end position="368"/>
    </location>
</feature>
<evidence type="ECO:0000313" key="2">
    <source>
        <dbReference type="EMBL" id="QNN63870.1"/>
    </source>
</evidence>
<protein>
    <submittedName>
        <fullName evidence="2">PQQ-dependent sugar dehydrogenase</fullName>
    </submittedName>
</protein>
<dbReference type="EMBL" id="CP060716">
    <property type="protein sequence ID" value="QNN63870.1"/>
    <property type="molecule type" value="Genomic_DNA"/>
</dbReference>
<proteinExistence type="predicted"/>
<dbReference type="PROSITE" id="PS51257">
    <property type="entry name" value="PROKAR_LIPOPROTEIN"/>
    <property type="match status" value="1"/>
</dbReference>
<dbReference type="PANTHER" id="PTHR19328:SF13">
    <property type="entry name" value="HIPL1 PROTEIN"/>
    <property type="match status" value="1"/>
</dbReference>
<dbReference type="AlphaFoldDB" id="A0A7G9S7P5"/>
<dbReference type="Pfam" id="PF07995">
    <property type="entry name" value="GSDH"/>
    <property type="match status" value="1"/>
</dbReference>
<dbReference type="SUPFAM" id="SSF50952">
    <property type="entry name" value="Soluble quinoprotein glucose dehydrogenase"/>
    <property type="match status" value="1"/>
</dbReference>
<dbReference type="KEGG" id="ldn:H9L06_03425"/>
<reference evidence="2 3" key="1">
    <citation type="submission" date="2020-08" db="EMBL/GenBank/DDBJ databases">
        <title>Genome sequence of Leucobacter denitrificans KACC 14055T.</title>
        <authorList>
            <person name="Hyun D.-W."/>
            <person name="Bae J.-W."/>
        </authorList>
    </citation>
    <scope>NUCLEOTIDE SEQUENCE [LARGE SCALE GENOMIC DNA]</scope>
    <source>
        <strain evidence="2 3">KACC 14055</strain>
    </source>
</reference>
<dbReference type="InterPro" id="IPR011042">
    <property type="entry name" value="6-blade_b-propeller_TolB-like"/>
</dbReference>
<evidence type="ECO:0000313" key="3">
    <source>
        <dbReference type="Proteomes" id="UP000515934"/>
    </source>
</evidence>
<organism evidence="2 3">
    <name type="scientific">Leucobacter denitrificans</name>
    <dbReference type="NCBI Taxonomy" id="683042"/>
    <lineage>
        <taxon>Bacteria</taxon>
        <taxon>Bacillati</taxon>
        <taxon>Actinomycetota</taxon>
        <taxon>Actinomycetes</taxon>
        <taxon>Micrococcales</taxon>
        <taxon>Microbacteriaceae</taxon>
        <taxon>Leucobacter</taxon>
    </lineage>
</organism>
<dbReference type="PANTHER" id="PTHR19328">
    <property type="entry name" value="HEDGEHOG-INTERACTING PROTEIN"/>
    <property type="match status" value="1"/>
</dbReference>
<evidence type="ECO:0000259" key="1">
    <source>
        <dbReference type="Pfam" id="PF07995"/>
    </source>
</evidence>